<dbReference type="Pfam" id="PF22014">
    <property type="entry name" value="DUF6932"/>
    <property type="match status" value="1"/>
</dbReference>
<reference evidence="1" key="1">
    <citation type="submission" date="2020-05" db="EMBL/GenBank/DDBJ databases">
        <authorList>
            <person name="Chiriac C."/>
            <person name="Salcher M."/>
            <person name="Ghai R."/>
            <person name="Kavagutti S V."/>
        </authorList>
    </citation>
    <scope>NUCLEOTIDE SEQUENCE</scope>
</reference>
<organism evidence="1">
    <name type="scientific">freshwater metagenome</name>
    <dbReference type="NCBI Taxonomy" id="449393"/>
    <lineage>
        <taxon>unclassified sequences</taxon>
        <taxon>metagenomes</taxon>
        <taxon>ecological metagenomes</taxon>
    </lineage>
</organism>
<evidence type="ECO:0000313" key="1">
    <source>
        <dbReference type="EMBL" id="CAB4869274.1"/>
    </source>
</evidence>
<name>A0A6J7DK98_9ZZZZ</name>
<dbReference type="EMBL" id="CAFBLP010000012">
    <property type="protein sequence ID" value="CAB4869274.1"/>
    <property type="molecule type" value="Genomic_DNA"/>
</dbReference>
<gene>
    <name evidence="1" type="ORF">UFOPK3376_00721</name>
</gene>
<accession>A0A6J7DK98</accession>
<dbReference type="InterPro" id="IPR053860">
    <property type="entry name" value="DUF6932"/>
</dbReference>
<dbReference type="AlphaFoldDB" id="A0A6J7DK98"/>
<proteinExistence type="predicted"/>
<protein>
    <submittedName>
        <fullName evidence="1">Unannotated protein</fullName>
    </submittedName>
</protein>
<sequence>MLPAFDPDSGRLPPGEHVASWDEVAERFGWTERRRRLLDGLAEAIELLADVGCRRIWLNGSFVTAKDEPGDFDACWDTDDVDLDALDPVLLDLSNHRQAQKARFGGELFPNVVEIQSGLSFSEFFQNERDTSRKGIVVIDLSKGDPS</sequence>